<keyword evidence="1" id="KW-0805">Transcription regulation</keyword>
<evidence type="ECO:0000256" key="2">
    <source>
        <dbReference type="ARBA" id="ARBA00023125"/>
    </source>
</evidence>
<dbReference type="SMART" id="SM00345">
    <property type="entry name" value="HTH_GNTR"/>
    <property type="match status" value="1"/>
</dbReference>
<dbReference type="GO" id="GO:0003677">
    <property type="term" value="F:DNA binding"/>
    <property type="evidence" value="ECO:0007669"/>
    <property type="project" value="UniProtKB-KW"/>
</dbReference>
<keyword evidence="3" id="KW-0804">Transcription</keyword>
<evidence type="ECO:0000256" key="3">
    <source>
        <dbReference type="ARBA" id="ARBA00023163"/>
    </source>
</evidence>
<dbReference type="PROSITE" id="PS50949">
    <property type="entry name" value="HTH_GNTR"/>
    <property type="match status" value="1"/>
</dbReference>
<dbReference type="Gene3D" id="1.20.120.530">
    <property type="entry name" value="GntR ligand-binding domain-like"/>
    <property type="match status" value="1"/>
</dbReference>
<dbReference type="SUPFAM" id="SSF48008">
    <property type="entry name" value="GntR ligand-binding domain-like"/>
    <property type="match status" value="1"/>
</dbReference>
<keyword evidence="2" id="KW-0238">DNA-binding</keyword>
<dbReference type="PANTHER" id="PTHR43537:SF5">
    <property type="entry name" value="UXU OPERON TRANSCRIPTIONAL REGULATOR"/>
    <property type="match status" value="1"/>
</dbReference>
<dbReference type="SUPFAM" id="SSF46785">
    <property type="entry name" value="Winged helix' DNA-binding domain"/>
    <property type="match status" value="1"/>
</dbReference>
<dbReference type="InterPro" id="IPR000524">
    <property type="entry name" value="Tscrpt_reg_HTH_GntR"/>
</dbReference>
<dbReference type="Proteomes" id="UP000216361">
    <property type="component" value="Unassembled WGS sequence"/>
</dbReference>
<protein>
    <submittedName>
        <fullName evidence="5">GntR family transcriptional regulator</fullName>
    </submittedName>
</protein>
<feature type="domain" description="HTH gntR-type" evidence="4">
    <location>
        <begin position="8"/>
        <end position="76"/>
    </location>
</feature>
<name>A0A255XT63_9PROT</name>
<dbReference type="Pfam" id="PF07729">
    <property type="entry name" value="FCD"/>
    <property type="match status" value="1"/>
</dbReference>
<dbReference type="CDD" id="cd07377">
    <property type="entry name" value="WHTH_GntR"/>
    <property type="match status" value="1"/>
</dbReference>
<proteinExistence type="predicted"/>
<dbReference type="SMART" id="SM00895">
    <property type="entry name" value="FCD"/>
    <property type="match status" value="1"/>
</dbReference>
<dbReference type="Pfam" id="PF00392">
    <property type="entry name" value="GntR"/>
    <property type="match status" value="1"/>
</dbReference>
<evidence type="ECO:0000313" key="6">
    <source>
        <dbReference type="Proteomes" id="UP000216361"/>
    </source>
</evidence>
<dbReference type="PANTHER" id="PTHR43537">
    <property type="entry name" value="TRANSCRIPTIONAL REGULATOR, GNTR FAMILY"/>
    <property type="match status" value="1"/>
</dbReference>
<comment type="caution">
    <text evidence="5">The sequence shown here is derived from an EMBL/GenBank/DDBJ whole genome shotgun (WGS) entry which is preliminary data.</text>
</comment>
<dbReference type="OrthoDB" id="9809707at2"/>
<dbReference type="Gene3D" id="1.10.10.10">
    <property type="entry name" value="Winged helix-like DNA-binding domain superfamily/Winged helix DNA-binding domain"/>
    <property type="match status" value="1"/>
</dbReference>
<dbReference type="EMBL" id="NOXS01000029">
    <property type="protein sequence ID" value="OYQ20158.1"/>
    <property type="molecule type" value="Genomic_DNA"/>
</dbReference>
<organism evidence="5 6">
    <name type="scientific">Elstera cyanobacteriorum</name>
    <dbReference type="NCBI Taxonomy" id="2022747"/>
    <lineage>
        <taxon>Bacteria</taxon>
        <taxon>Pseudomonadati</taxon>
        <taxon>Pseudomonadota</taxon>
        <taxon>Alphaproteobacteria</taxon>
        <taxon>Rhodospirillales</taxon>
        <taxon>Rhodospirillaceae</taxon>
        <taxon>Elstera</taxon>
    </lineage>
</organism>
<dbReference type="AlphaFoldDB" id="A0A255XT63"/>
<dbReference type="InterPro" id="IPR036390">
    <property type="entry name" value="WH_DNA-bd_sf"/>
</dbReference>
<reference evidence="5 6" key="1">
    <citation type="submission" date="2017-07" db="EMBL/GenBank/DDBJ databases">
        <title>Elstera cyanobacteriorum sp. nov., a novel bacterium isolated from cyanobacterial aggregates in a eutrophic lake.</title>
        <authorList>
            <person name="Cai H."/>
        </authorList>
    </citation>
    <scope>NUCLEOTIDE SEQUENCE [LARGE SCALE GENOMIC DNA]</scope>
    <source>
        <strain evidence="5 6">TH019</strain>
    </source>
</reference>
<dbReference type="InterPro" id="IPR008920">
    <property type="entry name" value="TF_FadR/GntR_C"/>
</dbReference>
<keyword evidence="6" id="KW-1185">Reference proteome</keyword>
<evidence type="ECO:0000313" key="5">
    <source>
        <dbReference type="EMBL" id="OYQ20158.1"/>
    </source>
</evidence>
<dbReference type="InterPro" id="IPR036388">
    <property type="entry name" value="WH-like_DNA-bd_sf"/>
</dbReference>
<dbReference type="InterPro" id="IPR011711">
    <property type="entry name" value="GntR_C"/>
</dbReference>
<sequence length="242" mass="26918">MAELRRRETLTTRLVTLLTDRIADGTYPRGEKLPSEQEMIDEFGVSRTVVREAIATLKAGGLVSTHQGIGAFVLQAETVPPFRIEETQLDVVREVLSVLELRIGFEAEAAALAAQRRQPEHLAAMRAALDQMQAAISEGEDAVEADLAFHRAIAEATENKHFLNFFNYLGALLIPRTRLQTFRCQDQSRIAYLARVNGEHEAIYAAIERQDGDSARAAMRVHLAGSRERLRLSLRESNALPA</sequence>
<dbReference type="RefSeq" id="WP_094407981.1">
    <property type="nucleotide sequence ID" value="NZ_BMJZ01000001.1"/>
</dbReference>
<evidence type="ECO:0000256" key="1">
    <source>
        <dbReference type="ARBA" id="ARBA00023015"/>
    </source>
</evidence>
<dbReference type="PRINTS" id="PR00035">
    <property type="entry name" value="HTHGNTR"/>
</dbReference>
<dbReference type="GO" id="GO:0003700">
    <property type="term" value="F:DNA-binding transcription factor activity"/>
    <property type="evidence" value="ECO:0007669"/>
    <property type="project" value="InterPro"/>
</dbReference>
<accession>A0A255XT63</accession>
<evidence type="ECO:0000259" key="4">
    <source>
        <dbReference type="PROSITE" id="PS50949"/>
    </source>
</evidence>
<gene>
    <name evidence="5" type="ORF">CHR90_05465</name>
</gene>